<gene>
    <name evidence="1" type="ORF">ANE_LOCUS20239</name>
</gene>
<dbReference type="Proteomes" id="UP000489600">
    <property type="component" value="Unassembled WGS sequence"/>
</dbReference>
<dbReference type="AlphaFoldDB" id="A0A565C812"/>
<evidence type="ECO:0000313" key="1">
    <source>
        <dbReference type="EMBL" id="VVB09795.1"/>
    </source>
</evidence>
<evidence type="ECO:0000313" key="2">
    <source>
        <dbReference type="Proteomes" id="UP000489600"/>
    </source>
</evidence>
<protein>
    <submittedName>
        <fullName evidence="1">Uncharacterized protein</fullName>
    </submittedName>
</protein>
<sequence length="69" mass="7632">MDKIRSLVVVSAIAMILLLNKQARLRLMTSVLDRVLAIATRLATRMVIKTGIVQLLESGRVVAAKIIYL</sequence>
<name>A0A565C812_9BRAS</name>
<comment type="caution">
    <text evidence="1">The sequence shown here is derived from an EMBL/GenBank/DDBJ whole genome shotgun (WGS) entry which is preliminary data.</text>
</comment>
<keyword evidence="2" id="KW-1185">Reference proteome</keyword>
<reference evidence="1" key="1">
    <citation type="submission" date="2019-07" db="EMBL/GenBank/DDBJ databases">
        <authorList>
            <person name="Dittberner H."/>
        </authorList>
    </citation>
    <scope>NUCLEOTIDE SEQUENCE [LARGE SCALE GENOMIC DNA]</scope>
</reference>
<organism evidence="1 2">
    <name type="scientific">Arabis nemorensis</name>
    <dbReference type="NCBI Taxonomy" id="586526"/>
    <lineage>
        <taxon>Eukaryota</taxon>
        <taxon>Viridiplantae</taxon>
        <taxon>Streptophyta</taxon>
        <taxon>Embryophyta</taxon>
        <taxon>Tracheophyta</taxon>
        <taxon>Spermatophyta</taxon>
        <taxon>Magnoliopsida</taxon>
        <taxon>eudicotyledons</taxon>
        <taxon>Gunneridae</taxon>
        <taxon>Pentapetalae</taxon>
        <taxon>rosids</taxon>
        <taxon>malvids</taxon>
        <taxon>Brassicales</taxon>
        <taxon>Brassicaceae</taxon>
        <taxon>Arabideae</taxon>
        <taxon>Arabis</taxon>
    </lineage>
</organism>
<dbReference type="EMBL" id="CABITT030000007">
    <property type="protein sequence ID" value="VVB09795.1"/>
    <property type="molecule type" value="Genomic_DNA"/>
</dbReference>
<proteinExistence type="predicted"/>
<accession>A0A565C812</accession>